<accession>A0ABW0KHX1</accession>
<comment type="caution">
    <text evidence="1">The sequence shown here is derived from an EMBL/GenBank/DDBJ whole genome shotgun (WGS) entry which is preliminary data.</text>
</comment>
<evidence type="ECO:0008006" key="3">
    <source>
        <dbReference type="Google" id="ProtNLM"/>
    </source>
</evidence>
<keyword evidence="2" id="KW-1185">Reference proteome</keyword>
<dbReference type="Proteomes" id="UP001596044">
    <property type="component" value="Unassembled WGS sequence"/>
</dbReference>
<organism evidence="1 2">
    <name type="scientific">Paenibacillus aestuarii</name>
    <dbReference type="NCBI Taxonomy" id="516965"/>
    <lineage>
        <taxon>Bacteria</taxon>
        <taxon>Bacillati</taxon>
        <taxon>Bacillota</taxon>
        <taxon>Bacilli</taxon>
        <taxon>Bacillales</taxon>
        <taxon>Paenibacillaceae</taxon>
        <taxon>Paenibacillus</taxon>
    </lineage>
</organism>
<reference evidence="2" key="1">
    <citation type="journal article" date="2019" name="Int. J. Syst. Evol. Microbiol.">
        <title>The Global Catalogue of Microorganisms (GCM) 10K type strain sequencing project: providing services to taxonomists for standard genome sequencing and annotation.</title>
        <authorList>
            <consortium name="The Broad Institute Genomics Platform"/>
            <consortium name="The Broad Institute Genome Sequencing Center for Infectious Disease"/>
            <person name="Wu L."/>
            <person name="Ma J."/>
        </authorList>
    </citation>
    <scope>NUCLEOTIDE SEQUENCE [LARGE SCALE GENOMIC DNA]</scope>
    <source>
        <strain evidence="2">KACC 11904</strain>
    </source>
</reference>
<evidence type="ECO:0000313" key="2">
    <source>
        <dbReference type="Proteomes" id="UP001596044"/>
    </source>
</evidence>
<gene>
    <name evidence="1" type="ORF">ACFPOG_28645</name>
</gene>
<name>A0ABW0KHX1_9BACL</name>
<dbReference type="RefSeq" id="WP_270877700.1">
    <property type="nucleotide sequence ID" value="NZ_JAQFVF010000005.1"/>
</dbReference>
<evidence type="ECO:0000313" key="1">
    <source>
        <dbReference type="EMBL" id="MFC5452182.1"/>
    </source>
</evidence>
<proteinExistence type="predicted"/>
<sequence length="284" mass="33175">MNIKVKIPATPEQEDDLKRWLASIHANEINLDTKLLLKYDYFYANGWMNEEQFIKNHSGIRLRQWPEAKYLLRDNRICDLILRKLGVGGRRNLLAALQGFTTDVEISRLLGFKSSSQVAALLDPENQPNSFPGTITLLAKLLDITDEHITFEKILHVDNHYNNYHQNSSSIKLSNFYSHVGRSDREWFWIVNDLPYLKAKNLYARINTNEEYQSIEVYNLNENSVEVHDFRSCLDRSFSEIVITSAVLRNVKKVIYFRALTKNSVSLKQHLHELSLRKYTKFVP</sequence>
<dbReference type="EMBL" id="JBHSMJ010000042">
    <property type="protein sequence ID" value="MFC5452182.1"/>
    <property type="molecule type" value="Genomic_DNA"/>
</dbReference>
<protein>
    <recommendedName>
        <fullName evidence="3">WYL domain-containing protein</fullName>
    </recommendedName>
</protein>